<accession>A0A6P9E9X1</accession>
<feature type="compositionally biased region" description="Basic and acidic residues" evidence="1">
    <location>
        <begin position="8"/>
        <end position="17"/>
    </location>
</feature>
<feature type="domain" description="DUF4218" evidence="2">
    <location>
        <begin position="740"/>
        <end position="852"/>
    </location>
</feature>
<evidence type="ECO:0000313" key="4">
    <source>
        <dbReference type="Proteomes" id="UP000235220"/>
    </source>
</evidence>
<evidence type="ECO:0000259" key="2">
    <source>
        <dbReference type="Pfam" id="PF13960"/>
    </source>
</evidence>
<dbReference type="Pfam" id="PF02992">
    <property type="entry name" value="Transposase_21"/>
    <property type="match status" value="1"/>
</dbReference>
<protein>
    <submittedName>
        <fullName evidence="5">Uncharacterized protein LOC108998757</fullName>
    </submittedName>
</protein>
<dbReference type="InterPro" id="IPR025452">
    <property type="entry name" value="DUF4218"/>
</dbReference>
<sequence>MHGGNYPRETEARRAGWRDCGGAAEEQERGEASVEQRWARDKERERWESRRETEASRALVAASRDWAVGSVVSCGYSADGAWWRRGTRISFGLDKSWMNLPDRLRSPAYAEGVNTFLTLARNHSRGIDRIRCPCRECRNMFFLPIFEVESHLYIKGINPNYTHWIFHGEEETRSFNADDEDSERDGADEYIDDMVHMLDDIRSGTFVDVPQDHTDPLPTSGSILDDPSSSSSFDQLLEDARRPLLPGCTKFSKLSFIVKLLHIKTLGGWSIKSFDMLLNLLRAAFPDAELPQSYEESRSMERSLGFNYHKIHACPNDCILFWKENAYLNECPTCDMRWHKEQRLTDQATMRHPADSESWKRFDEEHSWFAQDARNVRLGMASDGFNPFNNMAKPYSIWPVILVPYNLPPWLCMKDQFFMTSLIIPGPKSAGNDIDVYLQPLLDELIEFWEHGIPTFDASTKETFMLHAALMWTINDFPAYGNLSGWSTKGKLACPSCNEGTDSNWLKYGRKHCYMGHRRFLPPDHMWRRRKHLFNGKEDHRMLPSVLEGVDVLAQLQMLGDVQFGKARRKRKRTAEELNWTKYSIFFKLPYWATLRLRYNLDVMHIEKNIFDNILWTLMNVPGKTKDNINSRRDLEILGYRKELHLKYEGERVTMPHALYTLHGDERNKFCEWLADVKFPDGFASNISRCVSIRDCKISGLKSHNCHVFMQRLLPIAVGGYLRSDIALALIELSTFFKELCARTLDVNRLSQLQTDIITILCKLEMIFPPSFFDIMVHLAVHLPREAILGGPVQYRWMYPFERYLGKFKRYVKNKARPEGSIAEAYIHIECLTFCSMYLQDIETKFTRMDRNVDGGEAENIDGFKIFNQKVRPIGMALNLQLSNKLFTEATWYVLNNCDEIASYLK</sequence>
<organism evidence="4 5">
    <name type="scientific">Juglans regia</name>
    <name type="common">English walnut</name>
    <dbReference type="NCBI Taxonomy" id="51240"/>
    <lineage>
        <taxon>Eukaryota</taxon>
        <taxon>Viridiplantae</taxon>
        <taxon>Streptophyta</taxon>
        <taxon>Embryophyta</taxon>
        <taxon>Tracheophyta</taxon>
        <taxon>Spermatophyta</taxon>
        <taxon>Magnoliopsida</taxon>
        <taxon>eudicotyledons</taxon>
        <taxon>Gunneridae</taxon>
        <taxon>Pentapetalae</taxon>
        <taxon>rosids</taxon>
        <taxon>fabids</taxon>
        <taxon>Fagales</taxon>
        <taxon>Juglandaceae</taxon>
        <taxon>Juglans</taxon>
    </lineage>
</organism>
<dbReference type="InParanoid" id="A0A6P9E9X1"/>
<proteinExistence type="predicted"/>
<feature type="compositionally biased region" description="Basic and acidic residues" evidence="1">
    <location>
        <begin position="26"/>
        <end position="45"/>
    </location>
</feature>
<evidence type="ECO:0000313" key="5">
    <source>
        <dbReference type="RefSeq" id="XP_035545020.1"/>
    </source>
</evidence>
<feature type="region of interest" description="Disordered" evidence="1">
    <location>
        <begin position="1"/>
        <end position="45"/>
    </location>
</feature>
<dbReference type="InterPro" id="IPR029480">
    <property type="entry name" value="Transpos_assoc"/>
</dbReference>
<evidence type="ECO:0000259" key="3">
    <source>
        <dbReference type="Pfam" id="PF13963"/>
    </source>
</evidence>
<reference evidence="5" key="1">
    <citation type="submission" date="2025-08" db="UniProtKB">
        <authorList>
            <consortium name="RefSeq"/>
        </authorList>
    </citation>
    <scope>IDENTIFICATION</scope>
    <source>
        <tissue evidence="5">Leaves</tissue>
    </source>
</reference>
<dbReference type="InterPro" id="IPR004242">
    <property type="entry name" value="Transposase_21"/>
</dbReference>
<dbReference type="OrthoDB" id="1087172at2759"/>
<dbReference type="PANTHER" id="PTHR10775:SF177">
    <property type="entry name" value="TNP2, PARTIAL"/>
    <property type="match status" value="1"/>
</dbReference>
<dbReference type="Pfam" id="PF13960">
    <property type="entry name" value="DUF4218"/>
    <property type="match status" value="1"/>
</dbReference>
<feature type="domain" description="Transposase-associated" evidence="3">
    <location>
        <begin position="95"/>
        <end position="169"/>
    </location>
</feature>
<dbReference type="PANTHER" id="PTHR10775">
    <property type="entry name" value="OS08G0208400 PROTEIN"/>
    <property type="match status" value="1"/>
</dbReference>
<dbReference type="AlphaFoldDB" id="A0A6P9E9X1"/>
<gene>
    <name evidence="5" type="primary">LOC108998757</name>
</gene>
<evidence type="ECO:0000256" key="1">
    <source>
        <dbReference type="SAM" id="MobiDB-lite"/>
    </source>
</evidence>
<dbReference type="GeneID" id="108998757"/>
<dbReference type="KEGG" id="jre:108998757"/>
<keyword evidence="4" id="KW-1185">Reference proteome</keyword>
<name>A0A6P9E9X1_JUGRE</name>
<dbReference type="RefSeq" id="XP_035545020.1">
    <property type="nucleotide sequence ID" value="XM_035689127.1"/>
</dbReference>
<dbReference type="Proteomes" id="UP000235220">
    <property type="component" value="Chromosome 4"/>
</dbReference>
<dbReference type="Pfam" id="PF13963">
    <property type="entry name" value="Transpos_assoc"/>
    <property type="match status" value="1"/>
</dbReference>